<dbReference type="GO" id="GO:0003964">
    <property type="term" value="F:RNA-directed DNA polymerase activity"/>
    <property type="evidence" value="ECO:0007669"/>
    <property type="project" value="UniProtKB-KW"/>
</dbReference>
<gene>
    <name evidence="1" type="ORF">BpHYR1_022160</name>
</gene>
<sequence>MYSQNMRENKLQKAWKSPNITMISKKSFLAQKPINYRKISMTSCLGKLLERFNRYIIDIF</sequence>
<evidence type="ECO:0000313" key="1">
    <source>
        <dbReference type="EMBL" id="RNA36281.1"/>
    </source>
</evidence>
<dbReference type="Proteomes" id="UP000276133">
    <property type="component" value="Unassembled WGS sequence"/>
</dbReference>
<keyword evidence="1" id="KW-0695">RNA-directed DNA polymerase</keyword>
<protein>
    <submittedName>
        <fullName evidence="1">RNA-directed DNA polymerase from mobile element jockey-like</fullName>
    </submittedName>
</protein>
<proteinExistence type="predicted"/>
<name>A0A3M7SKG6_BRAPC</name>
<dbReference type="OrthoDB" id="6243574at2759"/>
<accession>A0A3M7SKG6</accession>
<reference evidence="1 2" key="1">
    <citation type="journal article" date="2018" name="Sci. Rep.">
        <title>Genomic signatures of local adaptation to the degree of environmental predictability in rotifers.</title>
        <authorList>
            <person name="Franch-Gras L."/>
            <person name="Hahn C."/>
            <person name="Garcia-Roger E.M."/>
            <person name="Carmona M.J."/>
            <person name="Serra M."/>
            <person name="Gomez A."/>
        </authorList>
    </citation>
    <scope>NUCLEOTIDE SEQUENCE [LARGE SCALE GENOMIC DNA]</scope>
    <source>
        <strain evidence="1">HYR1</strain>
    </source>
</reference>
<dbReference type="EMBL" id="REGN01001208">
    <property type="protein sequence ID" value="RNA36281.1"/>
    <property type="molecule type" value="Genomic_DNA"/>
</dbReference>
<organism evidence="1 2">
    <name type="scientific">Brachionus plicatilis</name>
    <name type="common">Marine rotifer</name>
    <name type="synonym">Brachionus muelleri</name>
    <dbReference type="NCBI Taxonomy" id="10195"/>
    <lineage>
        <taxon>Eukaryota</taxon>
        <taxon>Metazoa</taxon>
        <taxon>Spiralia</taxon>
        <taxon>Gnathifera</taxon>
        <taxon>Rotifera</taxon>
        <taxon>Eurotatoria</taxon>
        <taxon>Monogononta</taxon>
        <taxon>Pseudotrocha</taxon>
        <taxon>Ploima</taxon>
        <taxon>Brachionidae</taxon>
        <taxon>Brachionus</taxon>
    </lineage>
</organism>
<keyword evidence="1" id="KW-0548">Nucleotidyltransferase</keyword>
<evidence type="ECO:0000313" key="2">
    <source>
        <dbReference type="Proteomes" id="UP000276133"/>
    </source>
</evidence>
<dbReference type="AlphaFoldDB" id="A0A3M7SKG6"/>
<keyword evidence="1" id="KW-0808">Transferase</keyword>
<keyword evidence="2" id="KW-1185">Reference proteome</keyword>
<comment type="caution">
    <text evidence="1">The sequence shown here is derived from an EMBL/GenBank/DDBJ whole genome shotgun (WGS) entry which is preliminary data.</text>
</comment>